<keyword evidence="8" id="KW-1185">Reference proteome</keyword>
<dbReference type="EMBL" id="SOML01000004">
    <property type="protein sequence ID" value="TFD96863.1"/>
    <property type="molecule type" value="Genomic_DNA"/>
</dbReference>
<dbReference type="InterPro" id="IPR036259">
    <property type="entry name" value="MFS_trans_sf"/>
</dbReference>
<comment type="subcellular location">
    <subcellularLocation>
        <location evidence="1">Membrane</location>
        <topology evidence="1">Multi-pass membrane protein</topology>
    </subcellularLocation>
</comment>
<dbReference type="InterPro" id="IPR020846">
    <property type="entry name" value="MFS_dom"/>
</dbReference>
<organism evidence="7 8">
    <name type="scientific">Dysgonomonas capnocytophagoides</name>
    <dbReference type="NCBI Taxonomy" id="45254"/>
    <lineage>
        <taxon>Bacteria</taxon>
        <taxon>Pseudomonadati</taxon>
        <taxon>Bacteroidota</taxon>
        <taxon>Bacteroidia</taxon>
        <taxon>Bacteroidales</taxon>
        <taxon>Dysgonomonadaceae</taxon>
        <taxon>Dysgonomonas</taxon>
    </lineage>
</organism>
<dbReference type="PANTHER" id="PTHR23514:SF13">
    <property type="entry name" value="INNER MEMBRANE PROTEIN YBJJ"/>
    <property type="match status" value="1"/>
</dbReference>
<evidence type="ECO:0000259" key="6">
    <source>
        <dbReference type="PROSITE" id="PS50850"/>
    </source>
</evidence>
<dbReference type="GO" id="GO:0016020">
    <property type="term" value="C:membrane"/>
    <property type="evidence" value="ECO:0007669"/>
    <property type="project" value="UniProtKB-SubCell"/>
</dbReference>
<keyword evidence="3 5" id="KW-1133">Transmembrane helix</keyword>
<evidence type="ECO:0000313" key="7">
    <source>
        <dbReference type="EMBL" id="TFD96863.1"/>
    </source>
</evidence>
<feature type="transmembrane region" description="Helical" evidence="5">
    <location>
        <begin position="76"/>
        <end position="93"/>
    </location>
</feature>
<feature type="transmembrane region" description="Helical" evidence="5">
    <location>
        <begin position="367"/>
        <end position="387"/>
    </location>
</feature>
<evidence type="ECO:0000256" key="3">
    <source>
        <dbReference type="ARBA" id="ARBA00022989"/>
    </source>
</evidence>
<dbReference type="AlphaFoldDB" id="A0A4Y8L2T7"/>
<dbReference type="RefSeq" id="WP_134436141.1">
    <property type="nucleotide sequence ID" value="NZ_SOML01000004.1"/>
</dbReference>
<feature type="transmembrane region" description="Helical" evidence="5">
    <location>
        <begin position="305"/>
        <end position="325"/>
    </location>
</feature>
<dbReference type="SUPFAM" id="SSF103473">
    <property type="entry name" value="MFS general substrate transporter"/>
    <property type="match status" value="1"/>
</dbReference>
<feature type="transmembrane region" description="Helical" evidence="5">
    <location>
        <begin position="216"/>
        <end position="242"/>
    </location>
</feature>
<evidence type="ECO:0000256" key="2">
    <source>
        <dbReference type="ARBA" id="ARBA00022692"/>
    </source>
</evidence>
<evidence type="ECO:0000256" key="4">
    <source>
        <dbReference type="ARBA" id="ARBA00023136"/>
    </source>
</evidence>
<feature type="domain" description="Major facilitator superfamily (MFS) profile" evidence="6">
    <location>
        <begin position="10"/>
        <end position="395"/>
    </location>
</feature>
<feature type="transmembrane region" description="Helical" evidence="5">
    <location>
        <begin position="254"/>
        <end position="270"/>
    </location>
</feature>
<name>A0A4Y8L2T7_9BACT</name>
<dbReference type="GO" id="GO:0022857">
    <property type="term" value="F:transmembrane transporter activity"/>
    <property type="evidence" value="ECO:0007669"/>
    <property type="project" value="InterPro"/>
</dbReference>
<dbReference type="PANTHER" id="PTHR23514">
    <property type="entry name" value="BYPASS OF STOP CODON PROTEIN 6"/>
    <property type="match status" value="1"/>
</dbReference>
<evidence type="ECO:0000256" key="5">
    <source>
        <dbReference type="SAM" id="Phobius"/>
    </source>
</evidence>
<reference evidence="7 8" key="1">
    <citation type="submission" date="2019-03" db="EMBL/GenBank/DDBJ databases">
        <title>San Antonio Military Medical Center submission to MRSN (WRAIR), pending publication.</title>
        <authorList>
            <person name="Blyth D.M."/>
            <person name="Mccarthy S.L."/>
            <person name="Schall S.E."/>
            <person name="Stam J.A."/>
            <person name="Ong A.C."/>
            <person name="Mcgann P.T."/>
        </authorList>
    </citation>
    <scope>NUCLEOTIDE SEQUENCE [LARGE SCALE GENOMIC DNA]</scope>
    <source>
        <strain evidence="7 8">MRSN571793</strain>
    </source>
</reference>
<feature type="transmembrane region" description="Helical" evidence="5">
    <location>
        <begin position="161"/>
        <end position="178"/>
    </location>
</feature>
<dbReference type="Gene3D" id="1.20.1250.20">
    <property type="entry name" value="MFS general substrate transporter like domains"/>
    <property type="match status" value="2"/>
</dbReference>
<feature type="transmembrane region" description="Helical" evidence="5">
    <location>
        <begin position="136"/>
        <end position="155"/>
    </location>
</feature>
<evidence type="ECO:0000313" key="8">
    <source>
        <dbReference type="Proteomes" id="UP000297861"/>
    </source>
</evidence>
<keyword evidence="4 5" id="KW-0472">Membrane</keyword>
<feature type="transmembrane region" description="Helical" evidence="5">
    <location>
        <begin position="337"/>
        <end position="361"/>
    </location>
</feature>
<accession>A0A4Y8L2T7</accession>
<dbReference type="PROSITE" id="PS50850">
    <property type="entry name" value="MFS"/>
    <property type="match status" value="1"/>
</dbReference>
<protein>
    <submittedName>
        <fullName evidence="7">MFS transporter</fullName>
    </submittedName>
</protein>
<evidence type="ECO:0000256" key="1">
    <source>
        <dbReference type="ARBA" id="ARBA00004141"/>
    </source>
</evidence>
<dbReference type="Proteomes" id="UP000297861">
    <property type="component" value="Unassembled WGS sequence"/>
</dbReference>
<feature type="transmembrane region" description="Helical" evidence="5">
    <location>
        <begin position="12"/>
        <end position="34"/>
    </location>
</feature>
<dbReference type="InterPro" id="IPR051788">
    <property type="entry name" value="MFS_Transporter"/>
</dbReference>
<sequence>MNITENIKKAKIANQWLFFICGLGLSSWAPLVPFAKERLELSDSNLGLLLLLLGGGGMLMMPLSGILTSKFGSRKIMLFGSIIIAFTIPILAISSSIPVMSLTLFLFGGGIGMLDVSMNTHGVIVEKHYKKPIFSFLHGLFSVGGLVGALCLSFLIKWGLAPFYASLILSIFILFILFNQQRNLFSLDFEQNEVQNTIVKEEKGEIKTNAWLNGRVLMLGFFCFSFFLIEGAMLDWGAIFLIDVKRIPIELSGMGYASFSIAMAGMRLIGGKIITKLSSHQVIVGGGVIAIIGLFFIIYSNVISLILVGFALVGIGVANSVPVLFSTGGNIKKMKISLVLSVITTLGYSGQLAGPVLLGFIAQHSSLSVAFLFLIITLFIVLLIYISKLIILNFMKKE</sequence>
<comment type="caution">
    <text evidence="7">The sequence shown here is derived from an EMBL/GenBank/DDBJ whole genome shotgun (WGS) entry which is preliminary data.</text>
</comment>
<dbReference type="InterPro" id="IPR011701">
    <property type="entry name" value="MFS"/>
</dbReference>
<dbReference type="Pfam" id="PF07690">
    <property type="entry name" value="MFS_1"/>
    <property type="match status" value="1"/>
</dbReference>
<feature type="transmembrane region" description="Helical" evidence="5">
    <location>
        <begin position="282"/>
        <end position="299"/>
    </location>
</feature>
<feature type="transmembrane region" description="Helical" evidence="5">
    <location>
        <begin position="99"/>
        <end position="116"/>
    </location>
</feature>
<dbReference type="OrthoDB" id="9809599at2"/>
<feature type="transmembrane region" description="Helical" evidence="5">
    <location>
        <begin position="46"/>
        <end position="64"/>
    </location>
</feature>
<gene>
    <name evidence="7" type="ORF">E2605_08600</name>
</gene>
<proteinExistence type="predicted"/>
<dbReference type="CDD" id="cd17393">
    <property type="entry name" value="MFS_MosC_like"/>
    <property type="match status" value="1"/>
</dbReference>
<keyword evidence="2 5" id="KW-0812">Transmembrane</keyword>